<dbReference type="RefSeq" id="WP_344088029.1">
    <property type="nucleotide sequence ID" value="NZ_BAAAHB010000011.1"/>
</dbReference>
<comment type="caution">
    <text evidence="2">The sequence shown here is derived from an EMBL/GenBank/DDBJ whole genome shotgun (WGS) entry which is preliminary data.</text>
</comment>
<reference evidence="3" key="1">
    <citation type="journal article" date="2019" name="Int. J. Syst. Evol. Microbiol.">
        <title>The Global Catalogue of Microorganisms (GCM) 10K type strain sequencing project: providing services to taxonomists for standard genome sequencing and annotation.</title>
        <authorList>
            <consortium name="The Broad Institute Genomics Platform"/>
            <consortium name="The Broad Institute Genome Sequencing Center for Infectious Disease"/>
            <person name="Wu L."/>
            <person name="Ma J."/>
        </authorList>
    </citation>
    <scope>NUCLEOTIDE SEQUENCE [LARGE SCALE GENOMIC DNA]</scope>
    <source>
        <strain evidence="3">JCM 10649</strain>
    </source>
</reference>
<evidence type="ECO:0000313" key="2">
    <source>
        <dbReference type="EMBL" id="GAA0454441.1"/>
    </source>
</evidence>
<keyword evidence="3" id="KW-1185">Reference proteome</keyword>
<sequence>MSPSRLQEKAIDRDEIIALYVWAPGSCFRCARREVDSAKLGTIDTPIGDRYEIRACRSCILDLEKERQRQADRRGENYEPGQLGNNLS</sequence>
<dbReference type="Proteomes" id="UP001499895">
    <property type="component" value="Unassembled WGS sequence"/>
</dbReference>
<feature type="compositionally biased region" description="Basic and acidic residues" evidence="1">
    <location>
        <begin position="67"/>
        <end position="77"/>
    </location>
</feature>
<name>A0ABP3JI73_9ACTN</name>
<evidence type="ECO:0000256" key="1">
    <source>
        <dbReference type="SAM" id="MobiDB-lite"/>
    </source>
</evidence>
<organism evidence="2 3">
    <name type="scientific">Streptomyces stramineus</name>
    <dbReference type="NCBI Taxonomy" id="173861"/>
    <lineage>
        <taxon>Bacteria</taxon>
        <taxon>Bacillati</taxon>
        <taxon>Actinomycetota</taxon>
        <taxon>Actinomycetes</taxon>
        <taxon>Kitasatosporales</taxon>
        <taxon>Streptomycetaceae</taxon>
        <taxon>Streptomyces</taxon>
    </lineage>
</organism>
<protein>
    <submittedName>
        <fullName evidence="2">Uncharacterized protein</fullName>
    </submittedName>
</protein>
<gene>
    <name evidence="2" type="ORF">GCM10009544_16520</name>
</gene>
<proteinExistence type="predicted"/>
<feature type="region of interest" description="Disordered" evidence="1">
    <location>
        <begin position="67"/>
        <end position="88"/>
    </location>
</feature>
<evidence type="ECO:0000313" key="3">
    <source>
        <dbReference type="Proteomes" id="UP001499895"/>
    </source>
</evidence>
<dbReference type="EMBL" id="BAAAHB010000011">
    <property type="protein sequence ID" value="GAA0454441.1"/>
    <property type="molecule type" value="Genomic_DNA"/>
</dbReference>
<accession>A0ABP3JI73</accession>